<organism evidence="2 3">
    <name type="scientific">Gigaspora margarita</name>
    <dbReference type="NCBI Taxonomy" id="4874"/>
    <lineage>
        <taxon>Eukaryota</taxon>
        <taxon>Fungi</taxon>
        <taxon>Fungi incertae sedis</taxon>
        <taxon>Mucoromycota</taxon>
        <taxon>Glomeromycotina</taxon>
        <taxon>Glomeromycetes</taxon>
        <taxon>Diversisporales</taxon>
        <taxon>Gigasporaceae</taxon>
        <taxon>Gigaspora</taxon>
    </lineage>
</organism>
<feature type="transmembrane region" description="Helical" evidence="1">
    <location>
        <begin position="237"/>
        <end position="257"/>
    </location>
</feature>
<dbReference type="EMBL" id="CAJVQB010007478">
    <property type="protein sequence ID" value="CAG8704138.1"/>
    <property type="molecule type" value="Genomic_DNA"/>
</dbReference>
<keyword evidence="3" id="KW-1185">Reference proteome</keyword>
<evidence type="ECO:0000313" key="2">
    <source>
        <dbReference type="EMBL" id="CAG8704138.1"/>
    </source>
</evidence>
<dbReference type="Proteomes" id="UP000789901">
    <property type="component" value="Unassembled WGS sequence"/>
</dbReference>
<proteinExistence type="predicted"/>
<name>A0ABN7UZL9_GIGMA</name>
<dbReference type="SUPFAM" id="SSF52058">
    <property type="entry name" value="L domain-like"/>
    <property type="match status" value="1"/>
</dbReference>
<evidence type="ECO:0000313" key="3">
    <source>
        <dbReference type="Proteomes" id="UP000789901"/>
    </source>
</evidence>
<dbReference type="InterPro" id="IPR032675">
    <property type="entry name" value="LRR_dom_sf"/>
</dbReference>
<comment type="caution">
    <text evidence="2">The sequence shown here is derived from an EMBL/GenBank/DDBJ whole genome shotgun (WGS) entry which is preliminary data.</text>
</comment>
<dbReference type="Gene3D" id="3.80.10.10">
    <property type="entry name" value="Ribonuclease Inhibitor"/>
    <property type="match status" value="1"/>
</dbReference>
<evidence type="ECO:0000256" key="1">
    <source>
        <dbReference type="SAM" id="Phobius"/>
    </source>
</evidence>
<gene>
    <name evidence="2" type="ORF">GMARGA_LOCUS12325</name>
</gene>
<protein>
    <submittedName>
        <fullName evidence="2">42784_t:CDS:1</fullName>
    </submittedName>
</protein>
<keyword evidence="1" id="KW-1133">Transmembrane helix</keyword>
<sequence>MLINVLVIDGHEWARNVAEYSLRYKTRNGLEFLDLTDYNISGHVKLKNFDNLEELDCSSKRKFNPRTKDYNDHSKNNIKSLDLSECRELRNLDCSSNMGLTELNISNCSNLAKINVIGCLGLRKVICYNTPYSSAEIIKQAKMPFCLNYQCREAAYYDGYCNMHRRHCCKEEGCNSQIYISEEYCSAHQSICKIPGCPFRSFLNSDCDYHRRERENELRRIRQIAIIRRENERNHGFLIFLGLVLLIILLESSFNSFDYE</sequence>
<reference evidence="2 3" key="1">
    <citation type="submission" date="2021-06" db="EMBL/GenBank/DDBJ databases">
        <authorList>
            <person name="Kallberg Y."/>
            <person name="Tangrot J."/>
            <person name="Rosling A."/>
        </authorList>
    </citation>
    <scope>NUCLEOTIDE SEQUENCE [LARGE SCALE GENOMIC DNA]</scope>
    <source>
        <strain evidence="2 3">120-4 pot B 10/14</strain>
    </source>
</reference>
<keyword evidence="1" id="KW-0812">Transmembrane</keyword>
<keyword evidence="1" id="KW-0472">Membrane</keyword>
<accession>A0ABN7UZL9</accession>